<dbReference type="RefSeq" id="WP_379056602.1">
    <property type="nucleotide sequence ID" value="NZ_JBHTKB010000001.1"/>
</dbReference>
<feature type="transmembrane region" description="Helical" evidence="7">
    <location>
        <begin position="120"/>
        <end position="143"/>
    </location>
</feature>
<accession>A0ABW3F4C1</accession>
<dbReference type="SMART" id="SM00448">
    <property type="entry name" value="REC"/>
    <property type="match status" value="1"/>
</dbReference>
<evidence type="ECO:0000313" key="11">
    <source>
        <dbReference type="Proteomes" id="UP001597128"/>
    </source>
</evidence>
<reference evidence="11" key="1">
    <citation type="journal article" date="2019" name="Int. J. Syst. Evol. Microbiol.">
        <title>The Global Catalogue of Microorganisms (GCM) 10K type strain sequencing project: providing services to taxonomists for standard genome sequencing and annotation.</title>
        <authorList>
            <consortium name="The Broad Institute Genomics Platform"/>
            <consortium name="The Broad Institute Genome Sequencing Center for Infectious Disease"/>
            <person name="Wu L."/>
            <person name="Ma J."/>
        </authorList>
    </citation>
    <scope>NUCLEOTIDE SEQUENCE [LARGE SCALE GENOMIC DNA]</scope>
    <source>
        <strain evidence="11">CCUG 58412</strain>
    </source>
</reference>
<dbReference type="CDD" id="cd17546">
    <property type="entry name" value="REC_hyHK_CKI1_RcsC-like"/>
    <property type="match status" value="1"/>
</dbReference>
<feature type="transmembrane region" description="Helical" evidence="7">
    <location>
        <begin position="190"/>
        <end position="209"/>
    </location>
</feature>
<evidence type="ECO:0000259" key="8">
    <source>
        <dbReference type="PROSITE" id="PS50109"/>
    </source>
</evidence>
<gene>
    <name evidence="10" type="ORF">ACFQ1Z_07015</name>
</gene>
<evidence type="ECO:0000313" key="10">
    <source>
        <dbReference type="EMBL" id="MFD0913292.1"/>
    </source>
</evidence>
<dbReference type="CDD" id="cd00082">
    <property type="entry name" value="HisKA"/>
    <property type="match status" value="1"/>
</dbReference>
<dbReference type="PROSITE" id="PS50110">
    <property type="entry name" value="RESPONSE_REGULATORY"/>
    <property type="match status" value="1"/>
</dbReference>
<dbReference type="InterPro" id="IPR005467">
    <property type="entry name" value="His_kinase_dom"/>
</dbReference>
<proteinExistence type="predicted"/>
<dbReference type="Pfam" id="PF00072">
    <property type="entry name" value="Response_reg"/>
    <property type="match status" value="1"/>
</dbReference>
<dbReference type="PROSITE" id="PS50109">
    <property type="entry name" value="HIS_KIN"/>
    <property type="match status" value="1"/>
</dbReference>
<keyword evidence="10" id="KW-0067">ATP-binding</keyword>
<protein>
    <recommendedName>
        <fullName evidence="2">histidine kinase</fullName>
        <ecNumber evidence="2">2.7.13.3</ecNumber>
    </recommendedName>
</protein>
<name>A0ABW3F4C1_9PROT</name>
<feature type="transmembrane region" description="Helical" evidence="7">
    <location>
        <begin position="372"/>
        <end position="391"/>
    </location>
</feature>
<dbReference type="Gene3D" id="1.10.4160.10">
    <property type="entry name" value="Hydantoin permease"/>
    <property type="match status" value="1"/>
</dbReference>
<dbReference type="Gene3D" id="3.40.50.2300">
    <property type="match status" value="1"/>
</dbReference>
<feature type="transmembrane region" description="Helical" evidence="7">
    <location>
        <begin position="163"/>
        <end position="183"/>
    </location>
</feature>
<dbReference type="SUPFAM" id="SSF47384">
    <property type="entry name" value="Homodimeric domain of signal transducing histidine kinase"/>
    <property type="match status" value="1"/>
</dbReference>
<evidence type="ECO:0000259" key="9">
    <source>
        <dbReference type="PROSITE" id="PS50110"/>
    </source>
</evidence>
<comment type="catalytic activity">
    <reaction evidence="1">
        <text>ATP + protein L-histidine = ADP + protein N-phospho-L-histidine.</text>
        <dbReference type="EC" id="2.7.13.3"/>
    </reaction>
</comment>
<dbReference type="GO" id="GO:0005524">
    <property type="term" value="F:ATP binding"/>
    <property type="evidence" value="ECO:0007669"/>
    <property type="project" value="UniProtKB-KW"/>
</dbReference>
<dbReference type="InterPro" id="IPR036890">
    <property type="entry name" value="HATPase_C_sf"/>
</dbReference>
<keyword evidence="5" id="KW-0418">Kinase</keyword>
<feature type="transmembrane region" description="Helical" evidence="7">
    <location>
        <begin position="464"/>
        <end position="489"/>
    </location>
</feature>
<dbReference type="InterPro" id="IPR003661">
    <property type="entry name" value="HisK_dim/P_dom"/>
</dbReference>
<evidence type="ECO:0000256" key="2">
    <source>
        <dbReference type="ARBA" id="ARBA00012438"/>
    </source>
</evidence>
<keyword evidence="7" id="KW-0472">Membrane</keyword>
<keyword evidence="7" id="KW-0812">Transmembrane</keyword>
<dbReference type="Proteomes" id="UP001597128">
    <property type="component" value="Unassembled WGS sequence"/>
</dbReference>
<feature type="domain" description="Histidine kinase" evidence="8">
    <location>
        <begin position="695"/>
        <end position="912"/>
    </location>
</feature>
<keyword evidence="4" id="KW-0808">Transferase</keyword>
<feature type="transmembrane region" description="Helical" evidence="7">
    <location>
        <begin position="578"/>
        <end position="601"/>
    </location>
</feature>
<dbReference type="InterPro" id="IPR036097">
    <property type="entry name" value="HisK_dim/P_sf"/>
</dbReference>
<evidence type="ECO:0000256" key="6">
    <source>
        <dbReference type="PROSITE-ProRule" id="PRU00169"/>
    </source>
</evidence>
<feature type="transmembrane region" description="Helical" evidence="7">
    <location>
        <begin position="621"/>
        <end position="642"/>
    </location>
</feature>
<dbReference type="InterPro" id="IPR004358">
    <property type="entry name" value="Sig_transdc_His_kin-like_C"/>
</dbReference>
<dbReference type="Gene3D" id="1.10.287.130">
    <property type="match status" value="1"/>
</dbReference>
<evidence type="ECO:0000256" key="3">
    <source>
        <dbReference type="ARBA" id="ARBA00022553"/>
    </source>
</evidence>
<feature type="transmembrane region" description="Helical" evidence="7">
    <location>
        <begin position="397"/>
        <end position="418"/>
    </location>
</feature>
<feature type="transmembrane region" description="Helical" evidence="7">
    <location>
        <begin position="270"/>
        <end position="300"/>
    </location>
</feature>
<feature type="modified residue" description="4-aspartylphosphate" evidence="6">
    <location>
        <position position="985"/>
    </location>
</feature>
<dbReference type="Pfam" id="PF00512">
    <property type="entry name" value="HisKA"/>
    <property type="match status" value="1"/>
</dbReference>
<evidence type="ECO:0000256" key="4">
    <source>
        <dbReference type="ARBA" id="ARBA00022679"/>
    </source>
</evidence>
<keyword evidence="3 6" id="KW-0597">Phosphoprotein</keyword>
<dbReference type="Pfam" id="PF02518">
    <property type="entry name" value="HATPase_c"/>
    <property type="match status" value="1"/>
</dbReference>
<dbReference type="SMART" id="SM00388">
    <property type="entry name" value="HisKA"/>
    <property type="match status" value="1"/>
</dbReference>
<dbReference type="InterPro" id="IPR003594">
    <property type="entry name" value="HATPase_dom"/>
</dbReference>
<dbReference type="InterPro" id="IPR011006">
    <property type="entry name" value="CheY-like_superfamily"/>
</dbReference>
<dbReference type="EMBL" id="JBHTKB010000001">
    <property type="protein sequence ID" value="MFD0913292.1"/>
    <property type="molecule type" value="Genomic_DNA"/>
</dbReference>
<comment type="caution">
    <text evidence="10">The sequence shown here is derived from an EMBL/GenBank/DDBJ whole genome shotgun (WGS) entry which is preliminary data.</text>
</comment>
<feature type="transmembrane region" description="Helical" evidence="7">
    <location>
        <begin position="439"/>
        <end position="458"/>
    </location>
</feature>
<keyword evidence="7" id="KW-1133">Transmembrane helix</keyword>
<dbReference type="SUPFAM" id="SSF52172">
    <property type="entry name" value="CheY-like"/>
    <property type="match status" value="1"/>
</dbReference>
<organism evidence="10 11">
    <name type="scientific">Methylophilus luteus</name>
    <dbReference type="NCBI Taxonomy" id="640108"/>
    <lineage>
        <taxon>Bacteria</taxon>
        <taxon>Pseudomonadati</taxon>
        <taxon>Pseudomonadota</taxon>
        <taxon>Betaproteobacteria</taxon>
        <taxon>Nitrosomonadales</taxon>
        <taxon>Methylophilaceae</taxon>
        <taxon>Methylophilus</taxon>
    </lineage>
</organism>
<dbReference type="SMART" id="SM00387">
    <property type="entry name" value="HATPase_c"/>
    <property type="match status" value="1"/>
</dbReference>
<dbReference type="PANTHER" id="PTHR43047:SF72">
    <property type="entry name" value="OSMOSENSING HISTIDINE PROTEIN KINASE SLN1"/>
    <property type="match status" value="1"/>
</dbReference>
<dbReference type="PANTHER" id="PTHR43047">
    <property type="entry name" value="TWO-COMPONENT HISTIDINE PROTEIN KINASE"/>
    <property type="match status" value="1"/>
</dbReference>
<feature type="domain" description="Response regulatory" evidence="9">
    <location>
        <begin position="936"/>
        <end position="1051"/>
    </location>
</feature>
<dbReference type="SUPFAM" id="SSF55874">
    <property type="entry name" value="ATPase domain of HSP90 chaperone/DNA topoisomerase II/histidine kinase"/>
    <property type="match status" value="1"/>
</dbReference>
<evidence type="ECO:0000256" key="5">
    <source>
        <dbReference type="ARBA" id="ARBA00022777"/>
    </source>
</evidence>
<keyword evidence="10" id="KW-0547">Nucleotide-binding</keyword>
<dbReference type="EC" id="2.7.13.3" evidence="2"/>
<dbReference type="PRINTS" id="PR00344">
    <property type="entry name" value="BCTRLSENSOR"/>
</dbReference>
<sequence length="1145" mass="126923">MSTPSPGIPSEITAEPIQRIVKIRRDYNNWVANETIEDYALRYTPRAFRKWSILRVSNTALGAISFLVLEAIGGTITINYGFPNALWAILAVGVIIFLTGLPISYYAAKYGLDMDLLTRGAGFGYIGSTISSFIYASFTFILFSLEAAIMGYALELYFHLPLYLGYLVSALIVIPLVTHGVTLISRIQMITQPIWIALMFLPFFAILHADPDVVSRLSDFAGVSANGGHFNWLMFGAATAVGVALIPQVGEQVDFLRFMPARNKENYWRWNLGVLLAGPGWVILGMLKMLAGALLAYLVFNRGMPVSSAVNPTHMYLVGFEHVFSNHEIALAVTALFVCVSQIKVNMTNAYAGSLAWSNFFARLTHSHPGRIVWVAFNVMIAIVLMELNVFQALEEILGLYANIAIAWIAAVVADLVINKPLGLSPKGIEFRRAYLYDINPVGVGAMFIASAISIAAYTGVMGVVAQSFSTFISLFTALLLSPLIAWYTKGKYYLARPRPVYVQAGATKQCVICEREYELSDMAQCPAYGGAICSLCCCLDARCHDACKPQARLSAQWEALNKKILPERLWPHLNGGVAHFLLLMVIAMLLFGATIGLIYLHDSLTIGQESPELMLRFRLGYLKIFVALLFLGGIVAWWLVLTSASRRVAQEESNRQTGLLLEEIESHKKTDSQLQKARQLAEEANQAKSRYITGISHELRTPLNSILGYAQLLTNDESIPDHRKQAIKTISRGGEHLLSLIESTLDIARIESGKMAFDVKPLHFPEFITHIVSMFEIQAQNKGLSFHFEQVGVLPEYVRADHKRLMQILVNILGNAVKFTSKGSVTFRISYAREIAQIEIQDTGPGIAPNEVEKIFEPFERGSAANVVGIGGTGLGLTISKLLTQLMGGEIHFDSVVGYGTRFDIRLFLPQIRETAHLSKQAVRQRTGYQGAPRTILVVDNEDADRELLRDTLQPLGFIIHEAANGQACVNQYQAVKADLILMDLAMPVMDGWEAAYIIREVHHSQIPIAIVSANAYDRSLDNQAKIPARDFFVKPVNLDEVLDWVGHQLQLTWRYVDSSLDRQALSVVESAVAVTAVDSKAIPEDLLENLMQFAKVGYVKGAREVMTTLAREYSHHQTLINALNAAMERFDFATLQRLIEDAK</sequence>
<feature type="transmembrane region" description="Helical" evidence="7">
    <location>
        <begin position="229"/>
        <end position="249"/>
    </location>
</feature>
<evidence type="ECO:0000256" key="1">
    <source>
        <dbReference type="ARBA" id="ARBA00000085"/>
    </source>
</evidence>
<dbReference type="Gene3D" id="3.30.565.10">
    <property type="entry name" value="Histidine kinase-like ATPase, C-terminal domain"/>
    <property type="match status" value="1"/>
</dbReference>
<keyword evidence="11" id="KW-1185">Reference proteome</keyword>
<feature type="transmembrane region" description="Helical" evidence="7">
    <location>
        <begin position="86"/>
        <end position="108"/>
    </location>
</feature>
<evidence type="ECO:0000256" key="7">
    <source>
        <dbReference type="SAM" id="Phobius"/>
    </source>
</evidence>
<dbReference type="InterPro" id="IPR001789">
    <property type="entry name" value="Sig_transdc_resp-reg_receiver"/>
</dbReference>
<feature type="transmembrane region" description="Helical" evidence="7">
    <location>
        <begin position="59"/>
        <end position="80"/>
    </location>
</feature>